<evidence type="ECO:0000256" key="1">
    <source>
        <dbReference type="ARBA" id="ARBA00004141"/>
    </source>
</evidence>
<reference evidence="8 9" key="1">
    <citation type="journal article" date="2016" name="MBio">
        <title>Lateral Gene Transfer in a Heavy Metal-Contaminated-Groundwater Microbial Community.</title>
        <authorList>
            <person name="Hemme C.L."/>
            <person name="Green S.J."/>
            <person name="Rishishwar L."/>
            <person name="Prakash O."/>
            <person name="Pettenato A."/>
            <person name="Chakraborty R."/>
            <person name="Deutschbauer A.M."/>
            <person name="Van Nostrand J.D."/>
            <person name="Wu L."/>
            <person name="He Z."/>
            <person name="Jordan I.K."/>
            <person name="Hazen T.C."/>
            <person name="Arkin A.P."/>
            <person name="Kostka J.E."/>
            <person name="Zhou J."/>
        </authorList>
    </citation>
    <scope>NUCLEOTIDE SEQUENCE [LARGE SCALE GENOMIC DNA]</scope>
    <source>
        <strain evidence="8 9">FW104-T7</strain>
    </source>
</reference>
<evidence type="ECO:0000313" key="9">
    <source>
        <dbReference type="Proteomes" id="UP000076131"/>
    </source>
</evidence>
<proteinExistence type="predicted"/>
<evidence type="ECO:0000256" key="6">
    <source>
        <dbReference type="SAM" id="Phobius"/>
    </source>
</evidence>
<feature type="transmembrane region" description="Helical" evidence="6">
    <location>
        <begin position="149"/>
        <end position="166"/>
    </location>
</feature>
<feature type="domain" description="Cation efflux protein transmembrane" evidence="7">
    <location>
        <begin position="20"/>
        <end position="193"/>
    </location>
</feature>
<dbReference type="Gene3D" id="1.20.1510.10">
    <property type="entry name" value="Cation efflux protein transmembrane domain"/>
    <property type="match status" value="1"/>
</dbReference>
<accession>A0A154QFD9</accession>
<evidence type="ECO:0000313" key="8">
    <source>
        <dbReference type="EMBL" id="KZC22656.1"/>
    </source>
</evidence>
<dbReference type="AlphaFoldDB" id="A0A154QFD9"/>
<evidence type="ECO:0000256" key="5">
    <source>
        <dbReference type="ARBA" id="ARBA00023136"/>
    </source>
</evidence>
<name>A0A154QFD9_9GAMM</name>
<evidence type="ECO:0000256" key="3">
    <source>
        <dbReference type="ARBA" id="ARBA00022906"/>
    </source>
</evidence>
<dbReference type="RefSeq" id="WP_063107825.1">
    <property type="nucleotide sequence ID" value="NZ_LVJS01000054.1"/>
</dbReference>
<keyword evidence="3" id="KW-0862">Zinc</keyword>
<dbReference type="PANTHER" id="PTHR11562">
    <property type="entry name" value="CATION EFFLUX PROTEIN/ ZINC TRANSPORTER"/>
    <property type="match status" value="1"/>
</dbReference>
<dbReference type="PANTHER" id="PTHR11562:SF17">
    <property type="entry name" value="RE54080P-RELATED"/>
    <property type="match status" value="1"/>
</dbReference>
<comment type="subcellular location">
    <subcellularLocation>
        <location evidence="1">Membrane</location>
        <topology evidence="1">Multi-pass membrane protein</topology>
    </subcellularLocation>
</comment>
<keyword evidence="3" id="KW-0813">Transport</keyword>
<dbReference type="InterPro" id="IPR027469">
    <property type="entry name" value="Cation_efflux_TMD_sf"/>
</dbReference>
<feature type="transmembrane region" description="Helical" evidence="6">
    <location>
        <begin position="21"/>
        <end position="40"/>
    </location>
</feature>
<evidence type="ECO:0000256" key="2">
    <source>
        <dbReference type="ARBA" id="ARBA00022692"/>
    </source>
</evidence>
<evidence type="ECO:0000259" key="7">
    <source>
        <dbReference type="Pfam" id="PF01545"/>
    </source>
</evidence>
<keyword evidence="9" id="KW-1185">Reference proteome</keyword>
<keyword evidence="3" id="KW-0864">Zinc transport</keyword>
<keyword evidence="3" id="KW-0406">Ion transport</keyword>
<dbReference type="Pfam" id="PF01545">
    <property type="entry name" value="Cation_efflux"/>
    <property type="match status" value="1"/>
</dbReference>
<feature type="transmembrane region" description="Helical" evidence="6">
    <location>
        <begin position="52"/>
        <end position="71"/>
    </location>
</feature>
<organism evidence="8 9">
    <name type="scientific">Rhodanobacter thiooxydans</name>
    <dbReference type="NCBI Taxonomy" id="416169"/>
    <lineage>
        <taxon>Bacteria</taxon>
        <taxon>Pseudomonadati</taxon>
        <taxon>Pseudomonadota</taxon>
        <taxon>Gammaproteobacteria</taxon>
        <taxon>Lysobacterales</taxon>
        <taxon>Rhodanobacteraceae</taxon>
        <taxon>Rhodanobacter</taxon>
    </lineage>
</organism>
<keyword evidence="5 6" id="KW-0472">Membrane</keyword>
<keyword evidence="4 6" id="KW-1133">Transmembrane helix</keyword>
<dbReference type="GO" id="GO:0005385">
    <property type="term" value="F:zinc ion transmembrane transporter activity"/>
    <property type="evidence" value="ECO:0007669"/>
    <property type="project" value="TreeGrafter"/>
</dbReference>
<keyword evidence="2 6" id="KW-0812">Transmembrane</keyword>
<feature type="transmembrane region" description="Helical" evidence="6">
    <location>
        <begin position="172"/>
        <end position="190"/>
    </location>
</feature>
<dbReference type="EMBL" id="LVJS01000054">
    <property type="protein sequence ID" value="KZC22656.1"/>
    <property type="molecule type" value="Genomic_DNA"/>
</dbReference>
<dbReference type="InterPro" id="IPR050681">
    <property type="entry name" value="CDF/SLC30A"/>
</dbReference>
<dbReference type="Proteomes" id="UP000076131">
    <property type="component" value="Unassembled WGS sequence"/>
</dbReference>
<feature type="transmembrane region" description="Helical" evidence="6">
    <location>
        <begin position="83"/>
        <end position="101"/>
    </location>
</feature>
<dbReference type="SUPFAM" id="SSF161111">
    <property type="entry name" value="Cation efflux protein transmembrane domain-like"/>
    <property type="match status" value="1"/>
</dbReference>
<evidence type="ECO:0000256" key="4">
    <source>
        <dbReference type="ARBA" id="ARBA00022989"/>
    </source>
</evidence>
<protein>
    <recommendedName>
        <fullName evidence="7">Cation efflux protein transmembrane domain-containing protein</fullName>
    </recommendedName>
</protein>
<dbReference type="GO" id="GO:0005886">
    <property type="term" value="C:plasma membrane"/>
    <property type="evidence" value="ECO:0007669"/>
    <property type="project" value="TreeGrafter"/>
</dbReference>
<dbReference type="InterPro" id="IPR058533">
    <property type="entry name" value="Cation_efflux_TM"/>
</dbReference>
<sequence length="204" mass="21485">MSECSCHADVTNEAERRILRIALGLNITMFVVGLAAGWIAQSMGLIGDSLDMLADAAAYGIGLMAVTRTATFKASAAQLSGTLLLILGLGVLAGVAWRLATGSQPEGAWMMAIAFVSLIVNATVLRLLERFRHGEVHLRATWIFTRVDVIVNMAVIVSGALVLWLDSAAPDLIIGSAIALFVMKEAIGLLREARAAAIASATHS</sequence>
<comment type="caution">
    <text evidence="8">The sequence shown here is derived from an EMBL/GenBank/DDBJ whole genome shotgun (WGS) entry which is preliminary data.</text>
</comment>
<gene>
    <name evidence="8" type="ORF">RHOFW104T7_17765</name>
</gene>
<feature type="transmembrane region" description="Helical" evidence="6">
    <location>
        <begin position="107"/>
        <end position="128"/>
    </location>
</feature>